<dbReference type="GO" id="GO:0003677">
    <property type="term" value="F:DNA binding"/>
    <property type="evidence" value="ECO:0007669"/>
    <property type="project" value="TreeGrafter"/>
</dbReference>
<dbReference type="EMBL" id="CAKLBY020000078">
    <property type="protein sequence ID" value="CAK7924702.1"/>
    <property type="molecule type" value="Genomic_DNA"/>
</dbReference>
<dbReference type="GO" id="GO:0005634">
    <property type="term" value="C:nucleus"/>
    <property type="evidence" value="ECO:0007669"/>
    <property type="project" value="TreeGrafter"/>
</dbReference>
<evidence type="ECO:0008006" key="4">
    <source>
        <dbReference type="Google" id="ProtNLM"/>
    </source>
</evidence>
<dbReference type="Gene3D" id="3.40.50.300">
    <property type="entry name" value="P-loop containing nucleotide triphosphate hydrolases"/>
    <property type="match status" value="1"/>
</dbReference>
<dbReference type="GO" id="GO:0061860">
    <property type="term" value="F:DNA clamp unloader activity"/>
    <property type="evidence" value="ECO:0007669"/>
    <property type="project" value="TreeGrafter"/>
</dbReference>
<gene>
    <name evidence="2" type="ORF">PM001_LOCUS9852</name>
</gene>
<dbReference type="Proteomes" id="UP001162060">
    <property type="component" value="Unassembled WGS sequence"/>
</dbReference>
<evidence type="ECO:0000256" key="1">
    <source>
        <dbReference type="SAM" id="MobiDB-lite"/>
    </source>
</evidence>
<feature type="compositionally biased region" description="Basic residues" evidence="1">
    <location>
        <begin position="88"/>
        <end position="99"/>
    </location>
</feature>
<dbReference type="AlphaFoldDB" id="A0AAV1TTC7"/>
<dbReference type="PANTHER" id="PTHR23389">
    <property type="entry name" value="CHROMOSOME TRANSMISSION FIDELITY FACTOR 18"/>
    <property type="match status" value="1"/>
</dbReference>
<reference evidence="2" key="1">
    <citation type="submission" date="2024-01" db="EMBL/GenBank/DDBJ databases">
        <authorList>
            <person name="Webb A."/>
        </authorList>
    </citation>
    <scope>NUCLEOTIDE SEQUENCE</scope>
    <source>
        <strain evidence="2">Pm1</strain>
    </source>
</reference>
<proteinExistence type="predicted"/>
<feature type="region of interest" description="Disordered" evidence="1">
    <location>
        <begin position="20"/>
        <end position="44"/>
    </location>
</feature>
<name>A0AAV1TTC7_9STRA</name>
<evidence type="ECO:0000313" key="3">
    <source>
        <dbReference type="Proteomes" id="UP001162060"/>
    </source>
</evidence>
<accession>A0AAV1TTC7</accession>
<comment type="caution">
    <text evidence="2">The sequence shown here is derived from an EMBL/GenBank/DDBJ whole genome shotgun (WGS) entry which is preliminary data.</text>
</comment>
<evidence type="ECO:0000313" key="2">
    <source>
        <dbReference type="EMBL" id="CAK7924702.1"/>
    </source>
</evidence>
<organism evidence="2 3">
    <name type="scientific">Peronospora matthiolae</name>
    <dbReference type="NCBI Taxonomy" id="2874970"/>
    <lineage>
        <taxon>Eukaryota</taxon>
        <taxon>Sar</taxon>
        <taxon>Stramenopiles</taxon>
        <taxon>Oomycota</taxon>
        <taxon>Peronosporomycetes</taxon>
        <taxon>Peronosporales</taxon>
        <taxon>Peronosporaceae</taxon>
        <taxon>Peronospora</taxon>
    </lineage>
</organism>
<dbReference type="SUPFAM" id="SSF52540">
    <property type="entry name" value="P-loop containing nucleoside triphosphate hydrolases"/>
    <property type="match status" value="1"/>
</dbReference>
<feature type="region of interest" description="Disordered" evidence="1">
    <location>
        <begin position="75"/>
        <end position="107"/>
    </location>
</feature>
<feature type="region of interest" description="Disordered" evidence="1">
    <location>
        <begin position="659"/>
        <end position="682"/>
    </location>
</feature>
<dbReference type="InterPro" id="IPR027417">
    <property type="entry name" value="P-loop_NTPase"/>
</dbReference>
<protein>
    <recommendedName>
        <fullName evidence="4">ATPase AAA-type core domain-containing protein</fullName>
    </recommendedName>
</protein>
<feature type="region of interest" description="Disordered" evidence="1">
    <location>
        <begin position="231"/>
        <end position="255"/>
    </location>
</feature>
<sequence length="1058" mass="115690">MASQGLASWLSGRLSACAGATSIASDSQPQDNKRVAGLSSGVNSPLDISFAQLCAKDTMPPMSVETPSLVEEIDSEADDAEFDERAHWSRRSLRKKARASQRGSGAAVDASQPSIARFCVKEQVVLVADTKEEEVVKSDGDDVAVGCGDVVDVAESGEEKKVEKKKVIDRSRKATVETGRVEVDSCMKEGESTARMSSGRPKRQAVVRAEIFRQQQKLLDAVAARNEAASFLTPPPSTKKTAKEGNATTSGRKRKLEMNRKIKTSPVRKVDSTTSSPGVAKTAQSFFLSELEKKQLQEIETVSSFREQLRQTREKDLAFFAGKTASPFFQARACMKSSVSADDDDAEMYEDGATKQWQGTSGGGRWGKPLPLFPDVQHVLIECGETEGMDRIANGLSPSKKVLPVVDESAAVIVVDDDAAAGSRLTNGVMDQLKAAMNGQVTTESSFSEQFWFREYLDASSLPARVIKCIDVTSPRPAENADAGMAELMRRQTLLIDELVETHGMREKRVRELFEGLEQARTKRSDREQNLSLVDRYSPVNASGLVGNCESLHTLSSWLSAWKVGGGDREKLNCLESKLFAFEDGDSDSEDEVGDLCRLFILEGESGAGKSAAVYACAEELGYEIIEINAAQNRSGKSIVELAGEATQSARVLHVGAKEGMGKKKHKKKKRRHSESRKSLEQPTAASLSLVMFEDADLVFDEDKGFLSAVCSIAKRSKCPIVVTCSQLPDTFPAKPGRLCCELRKPSMDEFATWMRLVAFIEGLQLAPSLIDAMGNFFKRDVRRSLHFLEANLPVSDASKEAQWCWQHVVGKKNMSKVDVPAWTLWTTGSSSFDALTSNLLSELAAATGSAGKRLGDKSREEKQVEVDAMAELAQIIDAVSVAEVWMAPTSATGHDTDDTKDSFFHHERQHLAALELRRSSLHMLGSSASRLGASLMQYEGPVASKCVHRTLDSALAASRRRYHQTKLAELKAKFELPLAYKGCGTSEPRFTLDYMPMVGRLLCSTGLQEGRRRASRRNHYLSDVLGDMSLIDDLPAFNTYLQSDMDQIVAASPSSPQ</sequence>
<dbReference type="PANTHER" id="PTHR23389:SF21">
    <property type="entry name" value="ATPASE FAMILY AAA DOMAIN-CONTAINING PROTEIN 5"/>
    <property type="match status" value="1"/>
</dbReference>
<feature type="compositionally biased region" description="Basic residues" evidence="1">
    <location>
        <begin position="663"/>
        <end position="675"/>
    </location>
</feature>